<proteinExistence type="predicted"/>
<name>A0A183ATZ9_9TREM</name>
<evidence type="ECO:0000313" key="3">
    <source>
        <dbReference type="EMBL" id="VDP87036.1"/>
    </source>
</evidence>
<dbReference type="PANTHER" id="PTHR12609">
    <property type="entry name" value="MICROTUBULE ASSOCIATED PROTEIN XMAP215"/>
    <property type="match status" value="1"/>
</dbReference>
<feature type="compositionally biased region" description="Polar residues" evidence="1">
    <location>
        <begin position="227"/>
        <end position="237"/>
    </location>
</feature>
<evidence type="ECO:0000256" key="1">
    <source>
        <dbReference type="SAM" id="MobiDB-lite"/>
    </source>
</evidence>
<dbReference type="GO" id="GO:0061863">
    <property type="term" value="F:microtubule plus end polymerase"/>
    <property type="evidence" value="ECO:0007669"/>
    <property type="project" value="InterPro"/>
</dbReference>
<sequence length="308" mass="34556">MHTFLVPVGISYAFGGVFIIISPELALDGDQKWYLLLSHVNQILMLITMQLRQVTTRYFGDPSIPVEQLRTLLRCHLATVDSLFHHPTLGRESSRETLRELIQSLLQLLLDERTCELPDGENVIRAINSLCVRIIDSANGTLNTYSLDVILLDCHHFLKAFPSPSWKQRKSDVPLRTIKTMLHVLCRLQGSSILDFLENIPNKDDSELESYLLRTLKTIGGAAVASAPNSRRPSGSESRSKFGLPSAATREKLAEIFKKVASKQPEEAKNDRSTTSTSDEPEPRPTISANELLEIKMRLERIKSGQPL</sequence>
<dbReference type="GO" id="GO:0007051">
    <property type="term" value="P:spindle organization"/>
    <property type="evidence" value="ECO:0007669"/>
    <property type="project" value="InterPro"/>
</dbReference>
<feature type="transmembrane region" description="Helical" evidence="2">
    <location>
        <begin position="6"/>
        <end position="26"/>
    </location>
</feature>
<accession>A0A183ATZ9</accession>
<dbReference type="GO" id="GO:0030951">
    <property type="term" value="P:establishment or maintenance of microtubule cytoskeleton polarity"/>
    <property type="evidence" value="ECO:0007669"/>
    <property type="project" value="InterPro"/>
</dbReference>
<keyword evidence="2" id="KW-0812">Transmembrane</keyword>
<keyword evidence="2" id="KW-1133">Transmembrane helix</keyword>
<feature type="compositionally biased region" description="Basic and acidic residues" evidence="1">
    <location>
        <begin position="259"/>
        <end position="272"/>
    </location>
</feature>
<dbReference type="WBParaSite" id="ECPE_0001046601-mRNA-1">
    <property type="protein sequence ID" value="ECPE_0001046601-mRNA-1"/>
    <property type="gene ID" value="ECPE_0001046601"/>
</dbReference>
<dbReference type="GO" id="GO:0051010">
    <property type="term" value="F:microtubule plus-end binding"/>
    <property type="evidence" value="ECO:0007669"/>
    <property type="project" value="InterPro"/>
</dbReference>
<feature type="region of interest" description="Disordered" evidence="1">
    <location>
        <begin position="259"/>
        <end position="293"/>
    </location>
</feature>
<dbReference type="OrthoDB" id="205662at2759"/>
<dbReference type="EMBL" id="UZAN01049060">
    <property type="protein sequence ID" value="VDP87036.1"/>
    <property type="molecule type" value="Genomic_DNA"/>
</dbReference>
<dbReference type="InterPro" id="IPR045110">
    <property type="entry name" value="XMAP215"/>
</dbReference>
<dbReference type="GO" id="GO:0046785">
    <property type="term" value="P:microtubule polymerization"/>
    <property type="evidence" value="ECO:0007669"/>
    <property type="project" value="InterPro"/>
</dbReference>
<evidence type="ECO:0000313" key="4">
    <source>
        <dbReference type="Proteomes" id="UP000272942"/>
    </source>
</evidence>
<keyword evidence="2" id="KW-0472">Membrane</keyword>
<organism evidence="5">
    <name type="scientific">Echinostoma caproni</name>
    <dbReference type="NCBI Taxonomy" id="27848"/>
    <lineage>
        <taxon>Eukaryota</taxon>
        <taxon>Metazoa</taxon>
        <taxon>Spiralia</taxon>
        <taxon>Lophotrochozoa</taxon>
        <taxon>Platyhelminthes</taxon>
        <taxon>Trematoda</taxon>
        <taxon>Digenea</taxon>
        <taxon>Plagiorchiida</taxon>
        <taxon>Echinostomata</taxon>
        <taxon>Echinostomatoidea</taxon>
        <taxon>Echinostomatidae</taxon>
        <taxon>Echinostoma</taxon>
    </lineage>
</organism>
<evidence type="ECO:0000313" key="5">
    <source>
        <dbReference type="WBParaSite" id="ECPE_0001046601-mRNA-1"/>
    </source>
</evidence>
<dbReference type="AlphaFoldDB" id="A0A183ATZ9"/>
<reference evidence="5" key="1">
    <citation type="submission" date="2016-06" db="UniProtKB">
        <authorList>
            <consortium name="WormBaseParasite"/>
        </authorList>
    </citation>
    <scope>IDENTIFICATION</scope>
</reference>
<protein>
    <submittedName>
        <fullName evidence="5">PXA domain-containing protein</fullName>
    </submittedName>
</protein>
<evidence type="ECO:0000256" key="2">
    <source>
        <dbReference type="SAM" id="Phobius"/>
    </source>
</evidence>
<feature type="region of interest" description="Disordered" evidence="1">
    <location>
        <begin position="223"/>
        <end position="246"/>
    </location>
</feature>
<reference evidence="3 4" key="2">
    <citation type="submission" date="2018-11" db="EMBL/GenBank/DDBJ databases">
        <authorList>
            <consortium name="Pathogen Informatics"/>
        </authorList>
    </citation>
    <scope>NUCLEOTIDE SEQUENCE [LARGE SCALE GENOMIC DNA]</scope>
    <source>
        <strain evidence="3 4">Egypt</strain>
    </source>
</reference>
<dbReference type="Proteomes" id="UP000272942">
    <property type="component" value="Unassembled WGS sequence"/>
</dbReference>
<gene>
    <name evidence="3" type="ORF">ECPE_LOCUS10434</name>
</gene>
<keyword evidence="4" id="KW-1185">Reference proteome</keyword>